<evidence type="ECO:0000313" key="5">
    <source>
        <dbReference type="Proteomes" id="UP000192738"/>
    </source>
</evidence>
<dbReference type="STRING" id="112901.SAMN04488500_106227"/>
<name>A0A1W2AZK2_9FIRM</name>
<reference evidence="4 5" key="1">
    <citation type="submission" date="2017-04" db="EMBL/GenBank/DDBJ databases">
        <authorList>
            <person name="Afonso C.L."/>
            <person name="Miller P.J."/>
            <person name="Scott M.A."/>
            <person name="Spackman E."/>
            <person name="Goraichik I."/>
            <person name="Dimitrov K.M."/>
            <person name="Suarez D.L."/>
            <person name="Swayne D.E."/>
        </authorList>
    </citation>
    <scope>NUCLEOTIDE SEQUENCE [LARGE SCALE GENOMIC DNA]</scope>
    <source>
        <strain evidence="4 5">DSM 5090</strain>
    </source>
</reference>
<dbReference type="Proteomes" id="UP000192738">
    <property type="component" value="Unassembled WGS sequence"/>
</dbReference>
<keyword evidence="2" id="KW-0812">Transmembrane</keyword>
<gene>
    <name evidence="4" type="ORF">SAMN04488500_106227</name>
</gene>
<feature type="compositionally biased region" description="Polar residues" evidence="1">
    <location>
        <begin position="86"/>
        <end position="104"/>
    </location>
</feature>
<accession>A0A1W2AZK2</accession>
<keyword evidence="2" id="KW-1133">Transmembrane helix</keyword>
<evidence type="ECO:0000259" key="3">
    <source>
        <dbReference type="Pfam" id="PF03448"/>
    </source>
</evidence>
<dbReference type="RefSeq" id="WP_084575426.1">
    <property type="nucleotide sequence ID" value="NZ_CP155572.1"/>
</dbReference>
<feature type="domain" description="Magnesium transporter MgtE intracellular" evidence="3">
    <location>
        <begin position="141"/>
        <end position="197"/>
    </location>
</feature>
<dbReference type="SUPFAM" id="SSF158791">
    <property type="entry name" value="MgtE N-terminal domain-like"/>
    <property type="match status" value="1"/>
</dbReference>
<organism evidence="4 5">
    <name type="scientific">Sporomusa malonica</name>
    <dbReference type="NCBI Taxonomy" id="112901"/>
    <lineage>
        <taxon>Bacteria</taxon>
        <taxon>Bacillati</taxon>
        <taxon>Bacillota</taxon>
        <taxon>Negativicutes</taxon>
        <taxon>Selenomonadales</taxon>
        <taxon>Sporomusaceae</taxon>
        <taxon>Sporomusa</taxon>
    </lineage>
</organism>
<evidence type="ECO:0000256" key="2">
    <source>
        <dbReference type="SAM" id="Phobius"/>
    </source>
</evidence>
<dbReference type="Pfam" id="PF03448">
    <property type="entry name" value="MgtE_N"/>
    <property type="match status" value="1"/>
</dbReference>
<dbReference type="AlphaFoldDB" id="A0A1W2AZK2"/>
<evidence type="ECO:0000313" key="4">
    <source>
        <dbReference type="EMBL" id="SMC65960.1"/>
    </source>
</evidence>
<feature type="transmembrane region" description="Helical" evidence="2">
    <location>
        <begin position="22"/>
        <end position="47"/>
    </location>
</feature>
<dbReference type="InterPro" id="IPR006668">
    <property type="entry name" value="Mg_transptr_MgtE_intracell_dom"/>
</dbReference>
<feature type="region of interest" description="Disordered" evidence="1">
    <location>
        <begin position="81"/>
        <end position="116"/>
    </location>
</feature>
<sequence>MAEKPKAPVANSKQLPQSKSGLMFKVMAIAVALLILIVIGFAAGIYLKLIDVEKLANDMNLAKYPVIGGFFPKTNFETVELEEDGSNGQQTAPVKPNQTQTRQPIPTLPVPQPANPNIITKEDLEKQAKLKQQEEAKRISKLARLYGAMKPEEAIAIMQELDDPTVIAIFSKMEEEQVSKILALLDSKRAARLTQDMLKGQAQPLTL</sequence>
<evidence type="ECO:0000256" key="1">
    <source>
        <dbReference type="SAM" id="MobiDB-lite"/>
    </source>
</evidence>
<keyword evidence="2" id="KW-0472">Membrane</keyword>
<protein>
    <submittedName>
        <fullName evidence="4">MgtE intracellular N domain-containing protein</fullName>
    </submittedName>
</protein>
<proteinExistence type="predicted"/>
<dbReference type="EMBL" id="FWXI01000006">
    <property type="protein sequence ID" value="SMC65960.1"/>
    <property type="molecule type" value="Genomic_DNA"/>
</dbReference>
<keyword evidence="5" id="KW-1185">Reference proteome</keyword>
<dbReference type="OrthoDB" id="1682943at2"/>